<dbReference type="AlphaFoldDB" id="A0AAQ3L2E5"/>
<name>A0AAQ3L2E5_9LILI</name>
<evidence type="ECO:0000313" key="1">
    <source>
        <dbReference type="EMBL" id="WOL19165.1"/>
    </source>
</evidence>
<dbReference type="EMBL" id="CP136898">
    <property type="protein sequence ID" value="WOL19165.1"/>
    <property type="molecule type" value="Genomic_DNA"/>
</dbReference>
<protein>
    <submittedName>
        <fullName evidence="1">Uncharacterized protein</fullName>
    </submittedName>
</protein>
<keyword evidence="2" id="KW-1185">Reference proteome</keyword>
<evidence type="ECO:0000313" key="2">
    <source>
        <dbReference type="Proteomes" id="UP001327560"/>
    </source>
</evidence>
<organism evidence="1 2">
    <name type="scientific">Canna indica</name>
    <name type="common">Indian-shot</name>
    <dbReference type="NCBI Taxonomy" id="4628"/>
    <lineage>
        <taxon>Eukaryota</taxon>
        <taxon>Viridiplantae</taxon>
        <taxon>Streptophyta</taxon>
        <taxon>Embryophyta</taxon>
        <taxon>Tracheophyta</taxon>
        <taxon>Spermatophyta</taxon>
        <taxon>Magnoliopsida</taxon>
        <taxon>Liliopsida</taxon>
        <taxon>Zingiberales</taxon>
        <taxon>Cannaceae</taxon>
        <taxon>Canna</taxon>
    </lineage>
</organism>
<proteinExistence type="predicted"/>
<reference evidence="1 2" key="1">
    <citation type="submission" date="2023-10" db="EMBL/GenBank/DDBJ databases">
        <title>Chromosome-scale genome assembly provides insights into flower coloration mechanisms of Canna indica.</title>
        <authorList>
            <person name="Li C."/>
        </authorList>
    </citation>
    <scope>NUCLEOTIDE SEQUENCE [LARGE SCALE GENOMIC DNA]</scope>
    <source>
        <tissue evidence="1">Flower</tissue>
    </source>
</reference>
<dbReference type="Proteomes" id="UP001327560">
    <property type="component" value="Chromosome 9"/>
</dbReference>
<gene>
    <name evidence="1" type="ORF">Cni_G27962</name>
</gene>
<accession>A0AAQ3L2E5</accession>
<sequence length="127" mass="15085">MEKERMLVDCPANHLLPCSGHWKMSHKLMCQGCARSTFWRKLTFPGSRISKKHVYNIKTPSHMCSGSTCMEIKRVLGAVMEYGRTRSLWWIQNMHNNVTDIEDTRWDPWKCYIFLVFDVQHFPFQVM</sequence>